<protein>
    <recommendedName>
        <fullName evidence="6">Mediator of RNA polymerase II transcription subunit 6</fullName>
    </recommendedName>
    <alternativeName>
        <fullName evidence="6">Mediator complex subunit 6</fullName>
    </alternativeName>
</protein>
<dbReference type="GO" id="GO:0016592">
    <property type="term" value="C:mediator complex"/>
    <property type="evidence" value="ECO:0007669"/>
    <property type="project" value="InterPro"/>
</dbReference>
<keyword evidence="5 6" id="KW-0539">Nucleus</keyword>
<evidence type="ECO:0000256" key="1">
    <source>
        <dbReference type="ARBA" id="ARBA00004123"/>
    </source>
</evidence>
<dbReference type="GO" id="GO:0006357">
    <property type="term" value="P:regulation of transcription by RNA polymerase II"/>
    <property type="evidence" value="ECO:0007669"/>
    <property type="project" value="InterPro"/>
</dbReference>
<dbReference type="Proteomes" id="UP000574390">
    <property type="component" value="Unassembled WGS sequence"/>
</dbReference>
<dbReference type="AlphaFoldDB" id="A0A7J6Q976"/>
<comment type="function">
    <text evidence="6">Component of the Mediator complex, a coactivator involved in the regulated transcription of nearly all RNA polymerase II-dependent genes. Mediator functions as a bridge to convey information from gene-specific regulatory proteins to the basal RNA polymerase II transcription machinery. Mediator is recruited to promoters by direct interactions with regulatory proteins and serves as a scaffold for the assembly of a functional preinitiation complex with RNA polymerase II and the general transcription factors.</text>
</comment>
<reference evidence="8 9" key="1">
    <citation type="submission" date="2020-04" db="EMBL/GenBank/DDBJ databases">
        <title>Perkinsus olseni comparative genomics.</title>
        <authorList>
            <person name="Bogema D.R."/>
        </authorList>
    </citation>
    <scope>NUCLEOTIDE SEQUENCE [LARGE SCALE GENOMIC DNA]</scope>
    <source>
        <strain evidence="8">ATCC PRA-205</strain>
    </source>
</reference>
<evidence type="ECO:0000256" key="5">
    <source>
        <dbReference type="ARBA" id="ARBA00023242"/>
    </source>
</evidence>
<dbReference type="InterPro" id="IPR007018">
    <property type="entry name" value="Mediator_Med6"/>
</dbReference>
<dbReference type="InterPro" id="IPR038566">
    <property type="entry name" value="Mediator_Med6_sf"/>
</dbReference>
<evidence type="ECO:0000313" key="9">
    <source>
        <dbReference type="Proteomes" id="UP000574390"/>
    </source>
</evidence>
<evidence type="ECO:0000313" key="8">
    <source>
        <dbReference type="EMBL" id="KAF4704216.1"/>
    </source>
</evidence>
<comment type="caution">
    <text evidence="8">The sequence shown here is derived from an EMBL/GenBank/DDBJ whole genome shotgun (WGS) entry which is preliminary data.</text>
</comment>
<comment type="similarity">
    <text evidence="2 6">Belongs to the Mediator complex subunit 6 family.</text>
</comment>
<feature type="region of interest" description="Disordered" evidence="7">
    <location>
        <begin position="232"/>
        <end position="277"/>
    </location>
</feature>
<dbReference type="Pfam" id="PF04934">
    <property type="entry name" value="Med6"/>
    <property type="match status" value="1"/>
</dbReference>
<accession>A0A7J6Q976</accession>
<keyword evidence="6" id="KW-0010">Activator</keyword>
<dbReference type="PANTHER" id="PTHR13104">
    <property type="entry name" value="MED-6-RELATED"/>
    <property type="match status" value="1"/>
</dbReference>
<evidence type="ECO:0000256" key="7">
    <source>
        <dbReference type="SAM" id="MobiDB-lite"/>
    </source>
</evidence>
<comment type="subunit">
    <text evidence="6">Component of the Mediator complex.</text>
</comment>
<name>A0A7J6Q976_PEROL</name>
<comment type="subcellular location">
    <subcellularLocation>
        <location evidence="1 6">Nucleus</location>
    </subcellularLocation>
</comment>
<evidence type="ECO:0000256" key="3">
    <source>
        <dbReference type="ARBA" id="ARBA00023015"/>
    </source>
</evidence>
<keyword evidence="3 6" id="KW-0805">Transcription regulation</keyword>
<proteinExistence type="inferred from homology"/>
<dbReference type="GO" id="GO:0003712">
    <property type="term" value="F:transcription coregulator activity"/>
    <property type="evidence" value="ECO:0007669"/>
    <property type="project" value="InterPro"/>
</dbReference>
<feature type="region of interest" description="Disordered" evidence="7">
    <location>
        <begin position="323"/>
        <end position="353"/>
    </location>
</feature>
<organism evidence="8 9">
    <name type="scientific">Perkinsus olseni</name>
    <name type="common">Perkinsus atlanticus</name>
    <dbReference type="NCBI Taxonomy" id="32597"/>
    <lineage>
        <taxon>Eukaryota</taxon>
        <taxon>Sar</taxon>
        <taxon>Alveolata</taxon>
        <taxon>Perkinsozoa</taxon>
        <taxon>Perkinsea</taxon>
        <taxon>Perkinsida</taxon>
        <taxon>Perkinsidae</taxon>
        <taxon>Perkinsus</taxon>
    </lineage>
</organism>
<dbReference type="Gene3D" id="3.10.450.580">
    <property type="entry name" value="Mediator complex, subunit Med6"/>
    <property type="match status" value="1"/>
</dbReference>
<sequence length="353" mass="39568">MSAPISSPTTPLANQAVADKLSDMSFRFPQFLMAEGLHPGNVLEYFYQSPFYLQLDGPESLNDKVPYFRSIFRTLVFVRKNELRPEEVPYTEGTVYELVGMNKEAEAGNVPLSIFVIQRVKQRKAGFRTGPGGQPVPCRRAAQQMFYIIAGNAYKAPCLGRLLERQLTMAFTRVDDILNTCKETFGMSSSGCKWHGVSMLILVAVAKGVVWIFATVLSVLQGDDNELTEKALESTEDAEVSQGGVPMEVGSDEGSDTSSSSSSSESEDDDEGGRGLKRRERFGWPRFVKFARPGVGSRTLLDQTLREEVVRVRDRFTKYQKEEMEAKVKEEQDKAREQDVGDRLRKITEKKES</sequence>
<dbReference type="EMBL" id="JABANM010031655">
    <property type="protein sequence ID" value="KAF4704216.1"/>
    <property type="molecule type" value="Genomic_DNA"/>
</dbReference>
<gene>
    <name evidence="6" type="primary">MED6</name>
    <name evidence="8" type="ORF">FOZ62_025620</name>
</gene>
<evidence type="ECO:0000256" key="2">
    <source>
        <dbReference type="ARBA" id="ARBA00007526"/>
    </source>
</evidence>
<evidence type="ECO:0000256" key="6">
    <source>
        <dbReference type="RuleBase" id="RU364143"/>
    </source>
</evidence>
<keyword evidence="4 6" id="KW-0804">Transcription</keyword>
<evidence type="ECO:0000256" key="4">
    <source>
        <dbReference type="ARBA" id="ARBA00023163"/>
    </source>
</evidence>